<dbReference type="Proteomes" id="UP000717585">
    <property type="component" value="Unassembled WGS sequence"/>
</dbReference>
<sequence length="335" mass="37897">MEGTVADIVLAETYKEEYTSLSYEKRLSFFTSLPPEKQYRVHSEALKRTGFGANLFSLADPAFMEYVPLIKTGTIQTVADLDNRFHKREKERSMGLYKQLASSERGQRSETHYRFLTRQFIDDVPIYRLRGFNARFIRKNKMIHCHVRSLAWHFADRLSSVAIGRVQALIPYSTEVDPNPPPDALKQVEEARAKDPGADPVVLRTHVTGVPEEGQQAALARIQRAKDAVLDFVKIDMFDLIKNAVAELPAGRSIVLKETIDQTAYPGSREPVENQHGPFYQILVGSAADKIRFESFWSDVASQTLADGEAWYDSVWSRLKDRVVAAADEVVMAVE</sequence>
<reference evidence="1" key="1">
    <citation type="submission" date="2021-05" db="EMBL/GenBank/DDBJ databases">
        <title>A free-living protist that lacks canonical eukaryotic 1 DNA replication and segregation systems.</title>
        <authorList>
            <person name="Salas-Leiva D.E."/>
            <person name="Tromer E.C."/>
            <person name="Curtis B.A."/>
            <person name="Jerlstrom-Hultqvist J."/>
            <person name="Kolisko M."/>
            <person name="Yi Z."/>
            <person name="Salas-Leiva J.S."/>
            <person name="Gallot-Lavallee L."/>
            <person name="Kops G.J.P.L."/>
            <person name="Archibald J.M."/>
            <person name="Simpson A.G.B."/>
            <person name="Roger A.J."/>
        </authorList>
    </citation>
    <scope>NUCLEOTIDE SEQUENCE</scope>
    <source>
        <strain evidence="1">BICM</strain>
    </source>
</reference>
<keyword evidence="2" id="KW-1185">Reference proteome</keyword>
<accession>A0A8J6BBR2</accession>
<evidence type="ECO:0000313" key="2">
    <source>
        <dbReference type="Proteomes" id="UP000717585"/>
    </source>
</evidence>
<evidence type="ECO:0000313" key="1">
    <source>
        <dbReference type="EMBL" id="KAG9397454.1"/>
    </source>
</evidence>
<proteinExistence type="predicted"/>
<name>A0A8J6BBR2_9EUKA</name>
<protein>
    <submittedName>
        <fullName evidence="1">Uncharacterized protein</fullName>
    </submittedName>
</protein>
<gene>
    <name evidence="1" type="ORF">J8273_0950</name>
</gene>
<dbReference type="EMBL" id="JAHDYR010000002">
    <property type="protein sequence ID" value="KAG9397454.1"/>
    <property type="molecule type" value="Genomic_DNA"/>
</dbReference>
<comment type="caution">
    <text evidence="1">The sequence shown here is derived from an EMBL/GenBank/DDBJ whole genome shotgun (WGS) entry which is preliminary data.</text>
</comment>
<dbReference type="AlphaFoldDB" id="A0A8J6BBR2"/>
<organism evidence="1 2">
    <name type="scientific">Carpediemonas membranifera</name>
    <dbReference type="NCBI Taxonomy" id="201153"/>
    <lineage>
        <taxon>Eukaryota</taxon>
        <taxon>Metamonada</taxon>
        <taxon>Carpediemonas-like organisms</taxon>
        <taxon>Carpediemonas</taxon>
    </lineage>
</organism>